<comment type="cofactor">
    <cofactor evidence="2">
        <name>Zn(2+)</name>
        <dbReference type="ChEBI" id="CHEBI:29105"/>
    </cofactor>
</comment>
<dbReference type="HAMAP" id="MF_01374">
    <property type="entry name" value="Glyoxalase_2"/>
    <property type="match status" value="1"/>
</dbReference>
<dbReference type="InterPro" id="IPR001279">
    <property type="entry name" value="Metallo-B-lactamas"/>
</dbReference>
<dbReference type="AlphaFoldDB" id="A0A7J7MC48"/>
<evidence type="ECO:0000256" key="9">
    <source>
        <dbReference type="ARBA" id="ARBA00031044"/>
    </source>
</evidence>
<name>A0A7J7MC48_9MAGN</name>
<dbReference type="Pfam" id="PF00753">
    <property type="entry name" value="Lactamase_B"/>
    <property type="match status" value="2"/>
</dbReference>
<gene>
    <name evidence="11" type="ORF">GIB67_035507</name>
</gene>
<evidence type="ECO:0000259" key="10">
    <source>
        <dbReference type="SMART" id="SM00849"/>
    </source>
</evidence>
<dbReference type="GO" id="GO:0046872">
    <property type="term" value="F:metal ion binding"/>
    <property type="evidence" value="ECO:0007669"/>
    <property type="project" value="UniProtKB-KW"/>
</dbReference>
<reference evidence="11 12" key="1">
    <citation type="journal article" date="2020" name="IScience">
        <title>Genome Sequencing of the Endangered Kingdonia uniflora (Circaeasteraceae, Ranunculales) Reveals Potential Mechanisms of Evolutionary Specialization.</title>
        <authorList>
            <person name="Sun Y."/>
            <person name="Deng T."/>
            <person name="Zhang A."/>
            <person name="Moore M.J."/>
            <person name="Landis J.B."/>
            <person name="Lin N."/>
            <person name="Zhang H."/>
            <person name="Zhang X."/>
            <person name="Huang J."/>
            <person name="Zhang X."/>
            <person name="Sun H."/>
            <person name="Wang H."/>
        </authorList>
    </citation>
    <scope>NUCLEOTIDE SEQUENCE [LARGE SCALE GENOMIC DNA]</scope>
    <source>
        <strain evidence="11">TB1705</strain>
        <tissue evidence="11">Leaf</tissue>
    </source>
</reference>
<dbReference type="EMBL" id="JACGCM010001629">
    <property type="protein sequence ID" value="KAF6152439.1"/>
    <property type="molecule type" value="Genomic_DNA"/>
</dbReference>
<dbReference type="PANTHER" id="PTHR43705">
    <property type="entry name" value="HYDROXYACYLGLUTATHIONE HYDROLASE"/>
    <property type="match status" value="1"/>
</dbReference>
<dbReference type="CDD" id="cd07723">
    <property type="entry name" value="hydroxyacylglutathione_hydrolase_MBL-fold"/>
    <property type="match status" value="1"/>
</dbReference>
<accession>A0A7J7MC48</accession>
<dbReference type="OrthoDB" id="515692at2759"/>
<dbReference type="Pfam" id="PF03732">
    <property type="entry name" value="Retrotrans_gag"/>
    <property type="match status" value="1"/>
</dbReference>
<protein>
    <recommendedName>
        <fullName evidence="5">hydroxyacylglutathione hydrolase</fullName>
        <ecNumber evidence="5">3.1.2.6</ecNumber>
    </recommendedName>
    <alternativeName>
        <fullName evidence="9">Glyoxalase II</fullName>
    </alternativeName>
</protein>
<evidence type="ECO:0000256" key="8">
    <source>
        <dbReference type="ARBA" id="ARBA00022833"/>
    </source>
</evidence>
<evidence type="ECO:0000313" key="11">
    <source>
        <dbReference type="EMBL" id="KAF6152439.1"/>
    </source>
</evidence>
<sequence length="512" mass="58248">MLFQVRGFHAWPGMTQQFFRKRMLYGFEIFFSRPFKTLRGGSQSLGAALYSCSISSMASPLQIELVPCLKDNYAYLLHDVNTGTVGVVDPSEAIPVIDALNKKNINLTYILNTHHHYDHTGGNTELKARYGAKVIGSSTDQDRIPGIDIALKDGDHWMFAGHERPLGSPPPPPRHLYVTTWQDDEYSLDFEEELRPQLRRKGKGTDIEALAKAISEHTHDVYLKVPEFTGKFDADSFIEWLDKVERIFNYKKYGDKKQVMIIEYRLTGFALTWWNSVQQARRTSGYHPISEWWKMRRELKERFIPMNNGDVAFRKLQSLKMGLSSLDDCTDEYYLLEARARLHETEQQRANELHAQYRPPVPAATVPCTSVLGHISYYFPGCGAVFTGDTLFSLSCGKLFEGTAEEMLSSLRKIISLPEDTNIYCGHEYTLSNSKFALSIEPMNEALQSYASRVSNLRNKGLPTIPTTLKIEKSCNPFLRTTSMEIRQTLNIPASANDAEALGVIRKAKDEW</sequence>
<dbReference type="SMART" id="SM00849">
    <property type="entry name" value="Lactamase_B"/>
    <property type="match status" value="1"/>
</dbReference>
<keyword evidence="7" id="KW-0378">Hydrolase</keyword>
<dbReference type="EC" id="3.1.2.6" evidence="5"/>
<evidence type="ECO:0000256" key="6">
    <source>
        <dbReference type="ARBA" id="ARBA00022723"/>
    </source>
</evidence>
<dbReference type="SUPFAM" id="SSF56281">
    <property type="entry name" value="Metallo-hydrolase/oxidoreductase"/>
    <property type="match status" value="2"/>
</dbReference>
<dbReference type="InterPro" id="IPR036866">
    <property type="entry name" value="RibonucZ/Hydroxyglut_hydro"/>
</dbReference>
<dbReference type="Pfam" id="PF16123">
    <property type="entry name" value="HAGH_C"/>
    <property type="match status" value="1"/>
</dbReference>
<comment type="catalytic activity">
    <reaction evidence="1">
        <text>an S-(2-hydroxyacyl)glutathione + H2O = a 2-hydroxy carboxylate + glutathione + H(+)</text>
        <dbReference type="Rhea" id="RHEA:21864"/>
        <dbReference type="ChEBI" id="CHEBI:15377"/>
        <dbReference type="ChEBI" id="CHEBI:15378"/>
        <dbReference type="ChEBI" id="CHEBI:57925"/>
        <dbReference type="ChEBI" id="CHEBI:58896"/>
        <dbReference type="ChEBI" id="CHEBI:71261"/>
        <dbReference type="EC" id="3.1.2.6"/>
    </reaction>
</comment>
<dbReference type="GO" id="GO:0004416">
    <property type="term" value="F:hydroxyacylglutathione hydrolase activity"/>
    <property type="evidence" value="ECO:0007669"/>
    <property type="project" value="UniProtKB-EC"/>
</dbReference>
<dbReference type="Proteomes" id="UP000541444">
    <property type="component" value="Unassembled WGS sequence"/>
</dbReference>
<dbReference type="InterPro" id="IPR050110">
    <property type="entry name" value="Glyoxalase_II_hydrolase"/>
</dbReference>
<evidence type="ECO:0000256" key="1">
    <source>
        <dbReference type="ARBA" id="ARBA00001623"/>
    </source>
</evidence>
<proteinExistence type="inferred from homology"/>
<dbReference type="InterPro" id="IPR017782">
    <property type="entry name" value="Hydroxyacylglutathione_Hdrlase"/>
</dbReference>
<evidence type="ECO:0000313" key="12">
    <source>
        <dbReference type="Proteomes" id="UP000541444"/>
    </source>
</evidence>
<dbReference type="InterPro" id="IPR035680">
    <property type="entry name" value="Clx_II_MBL"/>
</dbReference>
<keyword evidence="6" id="KW-0479">Metal-binding</keyword>
<feature type="domain" description="Metallo-beta-lactamase" evidence="10">
    <location>
        <begin position="71"/>
        <end position="427"/>
    </location>
</feature>
<keyword evidence="12" id="KW-1185">Reference proteome</keyword>
<dbReference type="GO" id="GO:0019243">
    <property type="term" value="P:methylglyoxal catabolic process to D-lactate via S-lactoyl-glutathione"/>
    <property type="evidence" value="ECO:0007669"/>
    <property type="project" value="InterPro"/>
</dbReference>
<comment type="pathway">
    <text evidence="3">Secondary metabolite metabolism; methylglyoxal degradation; (R)-lactate from methylglyoxal: step 2/2.</text>
</comment>
<evidence type="ECO:0000256" key="5">
    <source>
        <dbReference type="ARBA" id="ARBA00011917"/>
    </source>
</evidence>
<evidence type="ECO:0000256" key="2">
    <source>
        <dbReference type="ARBA" id="ARBA00001947"/>
    </source>
</evidence>
<evidence type="ECO:0000256" key="4">
    <source>
        <dbReference type="ARBA" id="ARBA00006759"/>
    </source>
</evidence>
<comment type="caution">
    <text evidence="11">The sequence shown here is derived from an EMBL/GenBank/DDBJ whole genome shotgun (WGS) entry which is preliminary data.</text>
</comment>
<evidence type="ECO:0000256" key="3">
    <source>
        <dbReference type="ARBA" id="ARBA00004963"/>
    </source>
</evidence>
<evidence type="ECO:0000256" key="7">
    <source>
        <dbReference type="ARBA" id="ARBA00022801"/>
    </source>
</evidence>
<dbReference type="Gene3D" id="3.60.15.10">
    <property type="entry name" value="Ribonuclease Z/Hydroxyacylglutathione hydrolase-like"/>
    <property type="match status" value="2"/>
</dbReference>
<comment type="similarity">
    <text evidence="4">Belongs to the metallo-beta-lactamase superfamily. Glyoxalase II family.</text>
</comment>
<dbReference type="InterPro" id="IPR032282">
    <property type="entry name" value="HAGH_C"/>
</dbReference>
<keyword evidence="8" id="KW-0862">Zinc</keyword>
<dbReference type="PANTHER" id="PTHR43705:SF1">
    <property type="entry name" value="HYDROXYACYLGLUTATHIONE HYDROLASE GLOB"/>
    <property type="match status" value="1"/>
</dbReference>
<dbReference type="InterPro" id="IPR005162">
    <property type="entry name" value="Retrotrans_gag_dom"/>
</dbReference>
<organism evidence="11 12">
    <name type="scientific">Kingdonia uniflora</name>
    <dbReference type="NCBI Taxonomy" id="39325"/>
    <lineage>
        <taxon>Eukaryota</taxon>
        <taxon>Viridiplantae</taxon>
        <taxon>Streptophyta</taxon>
        <taxon>Embryophyta</taxon>
        <taxon>Tracheophyta</taxon>
        <taxon>Spermatophyta</taxon>
        <taxon>Magnoliopsida</taxon>
        <taxon>Ranunculales</taxon>
        <taxon>Circaeasteraceae</taxon>
        <taxon>Kingdonia</taxon>
    </lineage>
</organism>